<evidence type="ECO:0000256" key="2">
    <source>
        <dbReference type="ARBA" id="ARBA00022475"/>
    </source>
</evidence>
<keyword evidence="5 6" id="KW-0472">Membrane</keyword>
<feature type="transmembrane region" description="Helical" evidence="6">
    <location>
        <begin position="142"/>
        <end position="162"/>
    </location>
</feature>
<reference evidence="7 8" key="1">
    <citation type="journal article" date="2019" name="Int. J. Syst. Evol. Microbiol.">
        <title>The Global Catalogue of Microorganisms (GCM) 10K type strain sequencing project: providing services to taxonomists for standard genome sequencing and annotation.</title>
        <authorList>
            <consortium name="The Broad Institute Genomics Platform"/>
            <consortium name="The Broad Institute Genome Sequencing Center for Infectious Disease"/>
            <person name="Wu L."/>
            <person name="Ma J."/>
        </authorList>
    </citation>
    <scope>NUCLEOTIDE SEQUENCE [LARGE SCALE GENOMIC DNA]</scope>
    <source>
        <strain evidence="7 8">JCM 16343</strain>
    </source>
</reference>
<feature type="transmembrane region" description="Helical" evidence="6">
    <location>
        <begin position="26"/>
        <end position="46"/>
    </location>
</feature>
<protein>
    <submittedName>
        <fullName evidence="7">APC family permease</fullName>
    </submittedName>
</protein>
<keyword evidence="4 6" id="KW-1133">Transmembrane helix</keyword>
<gene>
    <name evidence="7" type="ORF">GCM10009129_10560</name>
</gene>
<feature type="transmembrane region" description="Helical" evidence="6">
    <location>
        <begin position="244"/>
        <end position="268"/>
    </location>
</feature>
<feature type="transmembrane region" description="Helical" evidence="6">
    <location>
        <begin position="363"/>
        <end position="382"/>
    </location>
</feature>
<feature type="transmembrane region" description="Helical" evidence="6">
    <location>
        <begin position="52"/>
        <end position="74"/>
    </location>
</feature>
<evidence type="ECO:0000256" key="5">
    <source>
        <dbReference type="ARBA" id="ARBA00023136"/>
    </source>
</evidence>
<dbReference type="InterPro" id="IPR050367">
    <property type="entry name" value="APC_superfamily"/>
</dbReference>
<feature type="transmembrane region" description="Helical" evidence="6">
    <location>
        <begin position="211"/>
        <end position="232"/>
    </location>
</feature>
<evidence type="ECO:0000313" key="7">
    <source>
        <dbReference type="EMBL" id="GAA0315188.1"/>
    </source>
</evidence>
<evidence type="ECO:0000256" key="4">
    <source>
        <dbReference type="ARBA" id="ARBA00022989"/>
    </source>
</evidence>
<keyword evidence="8" id="KW-1185">Reference proteome</keyword>
<evidence type="ECO:0000256" key="1">
    <source>
        <dbReference type="ARBA" id="ARBA00004651"/>
    </source>
</evidence>
<feature type="transmembrane region" description="Helical" evidence="6">
    <location>
        <begin position="433"/>
        <end position="452"/>
    </location>
</feature>
<name>A0ABN0VR39_9GAMM</name>
<organism evidence="7 8">
    <name type="scientific">Psychrobacter aestuarii</name>
    <dbReference type="NCBI Taxonomy" id="556327"/>
    <lineage>
        <taxon>Bacteria</taxon>
        <taxon>Pseudomonadati</taxon>
        <taxon>Pseudomonadota</taxon>
        <taxon>Gammaproteobacteria</taxon>
        <taxon>Moraxellales</taxon>
        <taxon>Moraxellaceae</taxon>
        <taxon>Psychrobacter</taxon>
    </lineage>
</organism>
<dbReference type="Pfam" id="PF13520">
    <property type="entry name" value="AA_permease_2"/>
    <property type="match status" value="1"/>
</dbReference>
<feature type="transmembrane region" description="Helical" evidence="6">
    <location>
        <begin position="335"/>
        <end position="357"/>
    </location>
</feature>
<comment type="subcellular location">
    <subcellularLocation>
        <location evidence="1">Cell membrane</location>
        <topology evidence="1">Multi-pass membrane protein</topology>
    </subcellularLocation>
</comment>
<evidence type="ECO:0000313" key="8">
    <source>
        <dbReference type="Proteomes" id="UP001501787"/>
    </source>
</evidence>
<accession>A0ABN0VR39</accession>
<keyword evidence="2" id="KW-1003">Cell membrane</keyword>
<evidence type="ECO:0000256" key="6">
    <source>
        <dbReference type="SAM" id="Phobius"/>
    </source>
</evidence>
<comment type="caution">
    <text evidence="7">The sequence shown here is derived from an EMBL/GenBank/DDBJ whole genome shotgun (WGS) entry which is preliminary data.</text>
</comment>
<keyword evidence="3 6" id="KW-0812">Transmembrane</keyword>
<feature type="transmembrane region" description="Helical" evidence="6">
    <location>
        <begin position="105"/>
        <end position="130"/>
    </location>
</feature>
<feature type="transmembrane region" description="Helical" evidence="6">
    <location>
        <begin position="403"/>
        <end position="421"/>
    </location>
</feature>
<dbReference type="RefSeq" id="WP_201503486.1">
    <property type="nucleotide sequence ID" value="NZ_BAAAFR010000001.1"/>
</dbReference>
<sequence length="469" mass="50392">MTDITNTRDVISGSTATPYLSAAKKIGLLSMISICIGLVVAQGAMISGLQGIGIGGSAFIAAMVAGLIIAHFNAMSFSELSLMFPEEGTLATYTQKAIGHFPAIISVYAGYILVGILGMTVELFLVDAILEAVFPGLMPPKFLALLILLLLCITNLYGANIFAKVQNLIVVVMVGAILFIGIVAIFDLAPIPEITGPQVSFGMEGVTNGSFISLIALSMWLFVGAEFICPMINEVKNPTKNIPASMHIAVTFIFVMYVIFIVGATHFLSAETLATSDVPYIDYAIAVFGPTGMMVAAVMALAATFSSANTILAALPRMLYGMAEQNQSFPILKKVNRFGAPWVAILLMAFLIMIPFLALSIDYVIVLLIAATLSYLLAYIIAHIDVIVLRRRAPNRARPYKTPFYPIPQILGIIAMIYVIINSSPTPEMASQIFTFFGGILVVIGTIAAIWVKLYMKKGLFEADEIEAN</sequence>
<evidence type="ECO:0000256" key="3">
    <source>
        <dbReference type="ARBA" id="ARBA00022692"/>
    </source>
</evidence>
<dbReference type="Gene3D" id="1.20.1740.10">
    <property type="entry name" value="Amino acid/polyamine transporter I"/>
    <property type="match status" value="1"/>
</dbReference>
<proteinExistence type="predicted"/>
<dbReference type="EMBL" id="BAAAFR010000001">
    <property type="protein sequence ID" value="GAA0315188.1"/>
    <property type="molecule type" value="Genomic_DNA"/>
</dbReference>
<dbReference type="PANTHER" id="PTHR42770">
    <property type="entry name" value="AMINO ACID TRANSPORTER-RELATED"/>
    <property type="match status" value="1"/>
</dbReference>
<dbReference type="Proteomes" id="UP001501787">
    <property type="component" value="Unassembled WGS sequence"/>
</dbReference>
<feature type="transmembrane region" description="Helical" evidence="6">
    <location>
        <begin position="288"/>
        <end position="315"/>
    </location>
</feature>
<dbReference type="PIRSF" id="PIRSF006060">
    <property type="entry name" value="AA_transporter"/>
    <property type="match status" value="1"/>
</dbReference>
<dbReference type="PANTHER" id="PTHR42770:SF12">
    <property type="entry name" value="AMINO ACID TRANSPORTER"/>
    <property type="match status" value="1"/>
</dbReference>
<feature type="transmembrane region" description="Helical" evidence="6">
    <location>
        <begin position="169"/>
        <end position="191"/>
    </location>
</feature>
<dbReference type="InterPro" id="IPR002293">
    <property type="entry name" value="AA/rel_permease1"/>
</dbReference>